<comment type="caution">
    <text evidence="8">The sequence shown here is derived from an EMBL/GenBank/DDBJ whole genome shotgun (WGS) entry which is preliminary data.</text>
</comment>
<feature type="transmembrane region" description="Helical" evidence="7">
    <location>
        <begin position="75"/>
        <end position="94"/>
    </location>
</feature>
<evidence type="ECO:0000256" key="6">
    <source>
        <dbReference type="ARBA" id="ARBA00023136"/>
    </source>
</evidence>
<evidence type="ECO:0000256" key="1">
    <source>
        <dbReference type="ARBA" id="ARBA00004141"/>
    </source>
</evidence>
<dbReference type="PANTHER" id="PTHR31376">
    <property type="entry name" value="OS09G0467300 PROTEIN-RELATED"/>
    <property type="match status" value="1"/>
</dbReference>
<keyword evidence="6 7" id="KW-0472">Membrane</keyword>
<feature type="transmembrane region" description="Helical" evidence="7">
    <location>
        <begin position="142"/>
        <end position="159"/>
    </location>
</feature>
<feature type="transmembrane region" description="Helical" evidence="7">
    <location>
        <begin position="305"/>
        <end position="324"/>
    </location>
</feature>
<evidence type="ECO:0000256" key="3">
    <source>
        <dbReference type="ARBA" id="ARBA00022448"/>
    </source>
</evidence>
<evidence type="ECO:0000313" key="9">
    <source>
        <dbReference type="Proteomes" id="UP000283530"/>
    </source>
</evidence>
<name>A0A3S3N8B4_9MAGN</name>
<organism evidence="8 9">
    <name type="scientific">Cinnamomum micranthum f. kanehirae</name>
    <dbReference type="NCBI Taxonomy" id="337451"/>
    <lineage>
        <taxon>Eukaryota</taxon>
        <taxon>Viridiplantae</taxon>
        <taxon>Streptophyta</taxon>
        <taxon>Embryophyta</taxon>
        <taxon>Tracheophyta</taxon>
        <taxon>Spermatophyta</taxon>
        <taxon>Magnoliopsida</taxon>
        <taxon>Magnoliidae</taxon>
        <taxon>Laurales</taxon>
        <taxon>Lauraceae</taxon>
        <taxon>Cinnamomum</taxon>
    </lineage>
</organism>
<dbReference type="Proteomes" id="UP000283530">
    <property type="component" value="Unassembled WGS sequence"/>
</dbReference>
<protein>
    <recommendedName>
        <fullName evidence="7">Probable purine permease</fullName>
    </recommendedName>
</protein>
<keyword evidence="9" id="KW-1185">Reference proteome</keyword>
<feature type="transmembrane region" description="Helical" evidence="7">
    <location>
        <begin position="110"/>
        <end position="130"/>
    </location>
</feature>
<dbReference type="AlphaFoldDB" id="A0A3S3N8B4"/>
<comment type="similarity">
    <text evidence="2 7">Belongs to the purine permeases (TC 2.A.7.14) family.</text>
</comment>
<gene>
    <name evidence="8" type="ORF">CKAN_01925000</name>
</gene>
<dbReference type="PANTHER" id="PTHR31376:SF105">
    <property type="entry name" value="PURINE PERMEASE-RELATED"/>
    <property type="match status" value="1"/>
</dbReference>
<dbReference type="GO" id="GO:0016020">
    <property type="term" value="C:membrane"/>
    <property type="evidence" value="ECO:0007669"/>
    <property type="project" value="UniProtKB-SubCell"/>
</dbReference>
<comment type="subcellular location">
    <subcellularLocation>
        <location evidence="1 7">Membrane</location>
        <topology evidence="1 7">Multi-pass membrane protein</topology>
    </subcellularLocation>
</comment>
<dbReference type="EMBL" id="QPKB01000008">
    <property type="protein sequence ID" value="RWR90167.1"/>
    <property type="molecule type" value="Genomic_DNA"/>
</dbReference>
<dbReference type="InterPro" id="IPR037185">
    <property type="entry name" value="EmrE-like"/>
</dbReference>
<proteinExistence type="inferred from homology"/>
<evidence type="ECO:0000256" key="7">
    <source>
        <dbReference type="RuleBase" id="RU368015"/>
    </source>
</evidence>
<evidence type="ECO:0000256" key="2">
    <source>
        <dbReference type="ARBA" id="ARBA00006213"/>
    </source>
</evidence>
<keyword evidence="5 7" id="KW-1133">Transmembrane helix</keyword>
<keyword evidence="4 7" id="KW-0812">Transmembrane</keyword>
<accession>A0A3S3N8B4</accession>
<feature type="transmembrane region" description="Helical" evidence="7">
    <location>
        <begin position="38"/>
        <end position="63"/>
    </location>
</feature>
<feature type="transmembrane region" description="Helical" evidence="7">
    <location>
        <begin position="198"/>
        <end position="219"/>
    </location>
</feature>
<dbReference type="SUPFAM" id="SSF103481">
    <property type="entry name" value="Multidrug resistance efflux transporter EmrE"/>
    <property type="match status" value="1"/>
</dbReference>
<evidence type="ECO:0000313" key="8">
    <source>
        <dbReference type="EMBL" id="RWR90167.1"/>
    </source>
</evidence>
<feature type="transmembrane region" description="Helical" evidence="7">
    <location>
        <begin position="166"/>
        <end position="183"/>
    </location>
</feature>
<dbReference type="OrthoDB" id="1865379at2759"/>
<sequence length="366" mass="40003">MAMDIEKVEEGVVPRTEYNNKAPPSSEEKAQKKSSINWLLLLLNFTLTAIGTIGGPLLLRLYFLHGGGRKWLTSWLQTAGFPFLILPLSILYIRERARGTHTHFLAEPKLLISSAAIGLLLGLDNFLYSYGVSLLPVSTSSLLFSTQLAFTAFFALIIVRQKFSPFSINAVVLMTLGSVLLGIRKSGDRPANVTNGEYLLGFVITLGAAALLGFVLPCIEMTYAKASRAISFTVVMQFQLGVTFFATLFCTIGMIINKDFTAIGREASAYGLGETKYYMVLTAIAILFQMVFVGSLGIVFCTSSLFAGVVAATLLPITEIAAVIVYHEKFTGEKGMALALCLWGFTSYFYGAYRTEKKQTPQTESD</sequence>
<reference evidence="8 9" key="1">
    <citation type="journal article" date="2019" name="Nat. Plants">
        <title>Stout camphor tree genome fills gaps in understanding of flowering plant genome evolution.</title>
        <authorList>
            <person name="Chaw S.M."/>
            <person name="Liu Y.C."/>
            <person name="Wu Y.W."/>
            <person name="Wang H.Y."/>
            <person name="Lin C.I."/>
            <person name="Wu C.S."/>
            <person name="Ke H.M."/>
            <person name="Chang L.Y."/>
            <person name="Hsu C.Y."/>
            <person name="Yang H.T."/>
            <person name="Sudianto E."/>
            <person name="Hsu M.H."/>
            <person name="Wu K.P."/>
            <person name="Wang L.N."/>
            <person name="Leebens-Mack J.H."/>
            <person name="Tsai I.J."/>
        </authorList>
    </citation>
    <scope>NUCLEOTIDE SEQUENCE [LARGE SCALE GENOMIC DNA]</scope>
    <source>
        <strain evidence="9">cv. Chaw 1501</strain>
        <tissue evidence="8">Young leaves</tissue>
    </source>
</reference>
<feature type="transmembrane region" description="Helical" evidence="7">
    <location>
        <begin position="336"/>
        <end position="353"/>
    </location>
</feature>
<dbReference type="Pfam" id="PF16913">
    <property type="entry name" value="PUNUT"/>
    <property type="match status" value="1"/>
</dbReference>
<keyword evidence="3 7" id="KW-0813">Transport</keyword>
<dbReference type="GO" id="GO:0005345">
    <property type="term" value="F:purine nucleobase transmembrane transporter activity"/>
    <property type="evidence" value="ECO:0007669"/>
    <property type="project" value="UniProtKB-UniRule"/>
</dbReference>
<feature type="transmembrane region" description="Helical" evidence="7">
    <location>
        <begin position="231"/>
        <end position="257"/>
    </location>
</feature>
<feature type="transmembrane region" description="Helical" evidence="7">
    <location>
        <begin position="277"/>
        <end position="298"/>
    </location>
</feature>
<dbReference type="STRING" id="337451.A0A3S3N8B4"/>
<evidence type="ECO:0000256" key="4">
    <source>
        <dbReference type="ARBA" id="ARBA00022692"/>
    </source>
</evidence>
<dbReference type="GO" id="GO:0015211">
    <property type="term" value="F:purine nucleoside transmembrane transporter activity"/>
    <property type="evidence" value="ECO:0007669"/>
    <property type="project" value="UniProtKB-UniRule"/>
</dbReference>
<evidence type="ECO:0000256" key="5">
    <source>
        <dbReference type="ARBA" id="ARBA00022989"/>
    </source>
</evidence>
<dbReference type="InterPro" id="IPR030182">
    <property type="entry name" value="PUP_plant"/>
</dbReference>